<dbReference type="EMBL" id="SNRY01002205">
    <property type="protein sequence ID" value="KAA6326225.1"/>
    <property type="molecule type" value="Genomic_DNA"/>
</dbReference>
<organism evidence="1">
    <name type="scientific">termite gut metagenome</name>
    <dbReference type="NCBI Taxonomy" id="433724"/>
    <lineage>
        <taxon>unclassified sequences</taxon>
        <taxon>metagenomes</taxon>
        <taxon>organismal metagenomes</taxon>
    </lineage>
</organism>
<comment type="caution">
    <text evidence="1">The sequence shown here is derived from an EMBL/GenBank/DDBJ whole genome shotgun (WGS) entry which is preliminary data.</text>
</comment>
<sequence>MSILVRRISRAKWDNAVKDDDGLFDVDADAITNCLKTTDNTLSVWEIDDESKLDEAILALTTGKKQEQFSKIDFVLIDENMLKDKGLLLVNSDGDTVINFLIKKHRNISSLSYKKLGIMKDIILYCINNEKHKFKTKREIIQIVKEAIDSGALQKSTLNEKLIENEKL</sequence>
<name>A0A5J4QY58_9ZZZZ</name>
<proteinExistence type="predicted"/>
<dbReference type="AlphaFoldDB" id="A0A5J4QY58"/>
<evidence type="ECO:0000313" key="1">
    <source>
        <dbReference type="EMBL" id="KAA6326225.1"/>
    </source>
</evidence>
<protein>
    <submittedName>
        <fullName evidence="1">Uncharacterized protein</fullName>
    </submittedName>
</protein>
<gene>
    <name evidence="1" type="ORF">EZS27_024645</name>
</gene>
<accession>A0A5J4QY58</accession>
<reference evidence="1" key="1">
    <citation type="submission" date="2019-03" db="EMBL/GenBank/DDBJ databases">
        <title>Single cell metagenomics reveals metabolic interactions within the superorganism composed of flagellate Streblomastix strix and complex community of Bacteroidetes bacteria on its surface.</title>
        <authorList>
            <person name="Treitli S.C."/>
            <person name="Kolisko M."/>
            <person name="Husnik F."/>
            <person name="Keeling P."/>
            <person name="Hampl V."/>
        </authorList>
    </citation>
    <scope>NUCLEOTIDE SEQUENCE</scope>
    <source>
        <strain evidence="1">STM</strain>
    </source>
</reference>